<dbReference type="AlphaFoldDB" id="A0A6A5BQG1"/>
<dbReference type="OMA" id="LAGMKFP"/>
<dbReference type="InterPro" id="IPR020422">
    <property type="entry name" value="TYR_PHOSPHATASE_DUAL_dom"/>
</dbReference>
<dbReference type="Gene3D" id="3.90.190.10">
    <property type="entry name" value="Protein tyrosine phosphatase superfamily"/>
    <property type="match status" value="1"/>
</dbReference>
<protein>
    <submittedName>
        <fullName evidence="4">Uncharacterized protein</fullName>
    </submittedName>
</protein>
<dbReference type="PROSITE" id="PS50054">
    <property type="entry name" value="TYR_PHOSPHATASE_DUAL"/>
    <property type="match status" value="1"/>
</dbReference>
<dbReference type="Pfam" id="PF22785">
    <property type="entry name" value="Tc-R-P"/>
    <property type="match status" value="1"/>
</dbReference>
<evidence type="ECO:0000259" key="2">
    <source>
        <dbReference type="PROSITE" id="PS50054"/>
    </source>
</evidence>
<proteinExistence type="predicted"/>
<reference evidence="4 5" key="1">
    <citation type="journal article" date="2019" name="Sci. Rep.">
        <title>Nanopore sequencing improves the draft genome of the human pathogenic amoeba Naegleria fowleri.</title>
        <authorList>
            <person name="Liechti N."/>
            <person name="Schurch N."/>
            <person name="Bruggmann R."/>
            <person name="Wittwer M."/>
        </authorList>
    </citation>
    <scope>NUCLEOTIDE SEQUENCE [LARGE SCALE GENOMIC DNA]</scope>
    <source>
        <strain evidence="4 5">ATCC 30894</strain>
    </source>
</reference>
<comment type="caution">
    <text evidence="4">The sequence shown here is derived from an EMBL/GenBank/DDBJ whole genome shotgun (WGS) entry which is preliminary data.</text>
</comment>
<dbReference type="VEuPathDB" id="AmoebaDB:NfTy_063110"/>
<keyword evidence="5" id="KW-1185">Reference proteome</keyword>
<dbReference type="PANTHER" id="PTHR23339">
    <property type="entry name" value="TYROSINE SPECIFIC PROTEIN PHOSPHATASE AND DUAL SPECIFICITY PROTEIN PHOSPHATASE"/>
    <property type="match status" value="1"/>
</dbReference>
<dbReference type="PROSITE" id="PS00383">
    <property type="entry name" value="TYR_PHOSPHATASE_1"/>
    <property type="match status" value="1"/>
</dbReference>
<dbReference type="OrthoDB" id="432447at2759"/>
<dbReference type="PROSITE" id="PS50056">
    <property type="entry name" value="TYR_PHOSPHATASE_2"/>
    <property type="match status" value="1"/>
</dbReference>
<dbReference type="GO" id="GO:0016787">
    <property type="term" value="F:hydrolase activity"/>
    <property type="evidence" value="ECO:0007669"/>
    <property type="project" value="UniProtKB-KW"/>
</dbReference>
<feature type="domain" description="Tyrosine-protein phosphatase" evidence="2">
    <location>
        <begin position="28"/>
        <end position="203"/>
    </location>
</feature>
<dbReference type="VEuPathDB" id="AmoebaDB:NF0046980"/>
<dbReference type="InterPro" id="IPR029021">
    <property type="entry name" value="Prot-tyrosine_phosphatase-like"/>
</dbReference>
<dbReference type="Proteomes" id="UP000444721">
    <property type="component" value="Unassembled WGS sequence"/>
</dbReference>
<feature type="domain" description="Tyrosine specific protein phosphatases" evidence="3">
    <location>
        <begin position="120"/>
        <end position="178"/>
    </location>
</feature>
<dbReference type="VEuPathDB" id="AmoebaDB:FDP41_003949"/>
<organism evidence="4 5">
    <name type="scientific">Naegleria fowleri</name>
    <name type="common">Brain eating amoeba</name>
    <dbReference type="NCBI Taxonomy" id="5763"/>
    <lineage>
        <taxon>Eukaryota</taxon>
        <taxon>Discoba</taxon>
        <taxon>Heterolobosea</taxon>
        <taxon>Tetramitia</taxon>
        <taxon>Eutetramitia</taxon>
        <taxon>Vahlkampfiidae</taxon>
        <taxon>Naegleria</taxon>
    </lineage>
</organism>
<gene>
    <name evidence="4" type="ORF">FDP41_003949</name>
</gene>
<dbReference type="InterPro" id="IPR003595">
    <property type="entry name" value="Tyr_Pase_cat"/>
</dbReference>
<dbReference type="GeneID" id="68111167"/>
<keyword evidence="1" id="KW-0378">Hydrolase</keyword>
<dbReference type="SMART" id="SM00404">
    <property type="entry name" value="PTPc_motif"/>
    <property type="match status" value="1"/>
</dbReference>
<dbReference type="RefSeq" id="XP_044562009.1">
    <property type="nucleotide sequence ID" value="XM_044707309.1"/>
</dbReference>
<sequence>MTSITDAHPPTLHGSSCLQYVNEQLVPGFSWIIDRELAGMKFPNESQFYENLLSEPFQVGLVICVNEKLPAFVYGDEHNGNKKMHTISSVNDLKFDNRVLNVAHFPIDDYGTPNNFGMVEKIVELFKYVKNTGNVQNKGIVVHCMAGLSRTGMVLACILVSVWKMSVQDAIQLVNQKRGKNGRAVMTFKREKFVQDFYNYIFNASIN</sequence>
<dbReference type="InterPro" id="IPR016130">
    <property type="entry name" value="Tyr_Pase_AS"/>
</dbReference>
<name>A0A6A5BQG1_NAEFO</name>
<evidence type="ECO:0000313" key="4">
    <source>
        <dbReference type="EMBL" id="KAF0977296.1"/>
    </source>
</evidence>
<dbReference type="InterPro" id="IPR050561">
    <property type="entry name" value="PTP"/>
</dbReference>
<dbReference type="EMBL" id="VFQX01000035">
    <property type="protein sequence ID" value="KAF0977296.1"/>
    <property type="molecule type" value="Genomic_DNA"/>
</dbReference>
<evidence type="ECO:0000313" key="5">
    <source>
        <dbReference type="Proteomes" id="UP000444721"/>
    </source>
</evidence>
<accession>A0A6A5BQG1</accession>
<dbReference type="SUPFAM" id="SSF52799">
    <property type="entry name" value="(Phosphotyrosine protein) phosphatases II"/>
    <property type="match status" value="1"/>
</dbReference>
<evidence type="ECO:0000256" key="1">
    <source>
        <dbReference type="ARBA" id="ARBA00022801"/>
    </source>
</evidence>
<dbReference type="InterPro" id="IPR000387">
    <property type="entry name" value="Tyr_Pase_dom"/>
</dbReference>
<evidence type="ECO:0000259" key="3">
    <source>
        <dbReference type="PROSITE" id="PS50056"/>
    </source>
</evidence>